<name>A0ABT6HL56_9ACTN</name>
<reference evidence="2 3" key="1">
    <citation type="submission" date="2023-04" db="EMBL/GenBank/DDBJ databases">
        <title>Streptomyces chengmaiensis sp. nov. isolated from the stem of mangrove plant in Hainan.</title>
        <authorList>
            <person name="Huang X."/>
            <person name="Zhou S."/>
            <person name="Chu X."/>
            <person name="Xie Y."/>
            <person name="Lin Y."/>
        </authorList>
    </citation>
    <scope>NUCLEOTIDE SEQUENCE [LARGE SCALE GENOMIC DNA]</scope>
    <source>
        <strain evidence="2 3">HNM0663</strain>
    </source>
</reference>
<dbReference type="Proteomes" id="UP001223144">
    <property type="component" value="Unassembled WGS sequence"/>
</dbReference>
<dbReference type="EMBL" id="JARWBG010000008">
    <property type="protein sequence ID" value="MDH2389035.1"/>
    <property type="molecule type" value="Genomic_DNA"/>
</dbReference>
<protein>
    <submittedName>
        <fullName evidence="2">Teichoic acid biosynthesis protein C</fullName>
    </submittedName>
</protein>
<dbReference type="InterPro" id="IPR006311">
    <property type="entry name" value="TAT_signal"/>
</dbReference>
<sequence length="321" mass="34435">MTQERLNRRSLLRAGGGIGLAALGLGYGAGAASAAVSASPRFDLTKPSYDLFRHKPLHDDTVQQSFAFDSVNKRLFVAQRRNGTDTKAGDLCITQLDFAGNYVSYMHLSGFGHGVSFGVEPRGSESWLWTEVDANSNGYGTRLGRFKFVKGGSLSHTSSAITKYSPVSGAVEYTCSIDPVYDNMAVRHHKDGAKYIAVYAMADAKAGDFSSPKAYFKQPSIPGTAQGYTTYGQYLYYLTGNAYSASNPVPGNAELTSVNLNTGAITQGPVLTKAGGTLEFREPEGLAIYRTNAGQSRLFLGFASGAAGDRRSNLFYKNVLV</sequence>
<dbReference type="PROSITE" id="PS51318">
    <property type="entry name" value="TAT"/>
    <property type="match status" value="1"/>
</dbReference>
<dbReference type="Pfam" id="PF21311">
    <property type="entry name" value="Phage_RBD_prop"/>
    <property type="match status" value="1"/>
</dbReference>
<feature type="domain" description="P68 RBP/TagC-like beta-propeller" evidence="1">
    <location>
        <begin position="62"/>
        <end position="315"/>
    </location>
</feature>
<dbReference type="RefSeq" id="WP_279927316.1">
    <property type="nucleotide sequence ID" value="NZ_JARWBG010000008.1"/>
</dbReference>
<comment type="caution">
    <text evidence="2">The sequence shown here is derived from an EMBL/GenBank/DDBJ whole genome shotgun (WGS) entry which is preliminary data.</text>
</comment>
<proteinExistence type="predicted"/>
<accession>A0ABT6HL56</accession>
<gene>
    <name evidence="2" type="ORF">QCN29_09570</name>
</gene>
<evidence type="ECO:0000313" key="2">
    <source>
        <dbReference type="EMBL" id="MDH2389035.1"/>
    </source>
</evidence>
<dbReference type="InterPro" id="IPR048799">
    <property type="entry name" value="P68_RBP_TagC-like_beta-prop"/>
</dbReference>
<keyword evidence="3" id="KW-1185">Reference proteome</keyword>
<evidence type="ECO:0000259" key="1">
    <source>
        <dbReference type="Pfam" id="PF21311"/>
    </source>
</evidence>
<organism evidence="2 3">
    <name type="scientific">Streptomyces chengmaiensis</name>
    <dbReference type="NCBI Taxonomy" id="3040919"/>
    <lineage>
        <taxon>Bacteria</taxon>
        <taxon>Bacillati</taxon>
        <taxon>Actinomycetota</taxon>
        <taxon>Actinomycetes</taxon>
        <taxon>Kitasatosporales</taxon>
        <taxon>Streptomycetaceae</taxon>
        <taxon>Streptomyces</taxon>
    </lineage>
</organism>
<evidence type="ECO:0000313" key="3">
    <source>
        <dbReference type="Proteomes" id="UP001223144"/>
    </source>
</evidence>